<dbReference type="Gene3D" id="3.90.70.10">
    <property type="entry name" value="Cysteine proteinases"/>
    <property type="match status" value="1"/>
</dbReference>
<dbReference type="OrthoDB" id="9836589at2759"/>
<sequence>MDKKVLYPGCFDLQPYVSEQEAGPLDYVFYAVLAHSGGSCHRQPYFCYVRAGNEECIGRRRWGTVTGRGTDIPGADPAGMDAAHGEPGRDTSIRVPGPEEHLGETDVQEITLEQWRCRREHNRPQPESNHRKIESTLPAHAVVIHPSKYGDGMKMKLPEQENYLLNNPARGTAPQGPVNIGHIPCLRGKDRASKKKNEKKLRSLDALQ</sequence>
<name>A0A643BZ42_BALPH</name>
<accession>A0A643BZ42</accession>
<dbReference type="EMBL" id="SGJD01003273">
    <property type="protein sequence ID" value="KAB0393266.1"/>
    <property type="molecule type" value="Genomic_DNA"/>
</dbReference>
<dbReference type="AlphaFoldDB" id="A0A643BZ42"/>
<dbReference type="Proteomes" id="UP000437017">
    <property type="component" value="Unassembled WGS sequence"/>
</dbReference>
<organism evidence="2 3">
    <name type="scientific">Balaenoptera physalus</name>
    <name type="common">Fin whale</name>
    <name type="synonym">Balaena physalus</name>
    <dbReference type="NCBI Taxonomy" id="9770"/>
    <lineage>
        <taxon>Eukaryota</taxon>
        <taxon>Metazoa</taxon>
        <taxon>Chordata</taxon>
        <taxon>Craniata</taxon>
        <taxon>Vertebrata</taxon>
        <taxon>Euteleostomi</taxon>
        <taxon>Mammalia</taxon>
        <taxon>Eutheria</taxon>
        <taxon>Laurasiatheria</taxon>
        <taxon>Artiodactyla</taxon>
        <taxon>Whippomorpha</taxon>
        <taxon>Cetacea</taxon>
        <taxon>Mysticeti</taxon>
        <taxon>Balaenopteridae</taxon>
        <taxon>Balaenoptera</taxon>
    </lineage>
</organism>
<reference evidence="2 3" key="1">
    <citation type="journal article" date="2019" name="PLoS ONE">
        <title>Genomic analyses reveal an absence of contemporary introgressive admixture between fin whales and blue whales, despite known hybrids.</title>
        <authorList>
            <person name="Westbury M.V."/>
            <person name="Petersen B."/>
            <person name="Lorenzen E.D."/>
        </authorList>
    </citation>
    <scope>NUCLEOTIDE SEQUENCE [LARGE SCALE GENOMIC DNA]</scope>
    <source>
        <strain evidence="2">FinWhale-01</strain>
    </source>
</reference>
<evidence type="ECO:0008006" key="4">
    <source>
        <dbReference type="Google" id="ProtNLM"/>
    </source>
</evidence>
<dbReference type="SUPFAM" id="SSF54001">
    <property type="entry name" value="Cysteine proteinases"/>
    <property type="match status" value="1"/>
</dbReference>
<proteinExistence type="predicted"/>
<evidence type="ECO:0000313" key="2">
    <source>
        <dbReference type="EMBL" id="KAB0393266.1"/>
    </source>
</evidence>
<keyword evidence="3" id="KW-1185">Reference proteome</keyword>
<comment type="caution">
    <text evidence="2">The sequence shown here is derived from an EMBL/GenBank/DDBJ whole genome shotgun (WGS) entry which is preliminary data.</text>
</comment>
<gene>
    <name evidence="2" type="ORF">E2I00_006897</name>
</gene>
<feature type="region of interest" description="Disordered" evidence="1">
    <location>
        <begin position="188"/>
        <end position="208"/>
    </location>
</feature>
<evidence type="ECO:0000256" key="1">
    <source>
        <dbReference type="SAM" id="MobiDB-lite"/>
    </source>
</evidence>
<feature type="region of interest" description="Disordered" evidence="1">
    <location>
        <begin position="67"/>
        <end position="99"/>
    </location>
</feature>
<protein>
    <recommendedName>
        <fullName evidence="4">USP domain-containing protein</fullName>
    </recommendedName>
</protein>
<evidence type="ECO:0000313" key="3">
    <source>
        <dbReference type="Proteomes" id="UP000437017"/>
    </source>
</evidence>
<feature type="compositionally biased region" description="Basic and acidic residues" evidence="1">
    <location>
        <begin position="83"/>
        <end position="99"/>
    </location>
</feature>
<dbReference type="InterPro" id="IPR038765">
    <property type="entry name" value="Papain-like_cys_pep_sf"/>
</dbReference>